<evidence type="ECO:0000313" key="2">
    <source>
        <dbReference type="EMBL" id="CEF83230.1"/>
    </source>
</evidence>
<dbReference type="AlphaFoldDB" id="I1RY45"/>
<dbReference type="OrthoDB" id="10386782at2759"/>
<evidence type="ECO:0000313" key="3">
    <source>
        <dbReference type="EnsemblFungi" id="CEF83230"/>
    </source>
</evidence>
<dbReference type="VEuPathDB" id="FungiDB:FGRAMPH1_01G27487"/>
<protein>
    <submittedName>
        <fullName evidence="2">Chromosome 4, complete genome</fullName>
    </submittedName>
</protein>
<reference evidence="3 4" key="1">
    <citation type="journal article" date="2007" name="Science">
        <title>The Fusarium graminearum genome reveals a link between localized polymorphism and pathogen specialization.</title>
        <authorList>
            <person name="Cuomo C.A."/>
            <person name="Gueldener U."/>
            <person name="Xu J.-R."/>
            <person name="Trail F."/>
            <person name="Turgeon B.G."/>
            <person name="Di Pietro A."/>
            <person name="Walton J.D."/>
            <person name="Ma L.-J."/>
            <person name="Baker S.E."/>
            <person name="Rep M."/>
            <person name="Adam G."/>
            <person name="Antoniw J."/>
            <person name="Baldwin T."/>
            <person name="Calvo S.E."/>
            <person name="Chang Y.-L."/>
            <person name="DeCaprio D."/>
            <person name="Gale L.R."/>
            <person name="Gnerre S."/>
            <person name="Goswami R.S."/>
            <person name="Hammond-Kosack K."/>
            <person name="Harris L.J."/>
            <person name="Hilburn K."/>
            <person name="Kennell J.C."/>
            <person name="Kroken S."/>
            <person name="Magnuson J.K."/>
            <person name="Mannhaupt G."/>
            <person name="Mauceli E.W."/>
            <person name="Mewes H.-W."/>
            <person name="Mitterbauer R."/>
            <person name="Muehlbauer G."/>
            <person name="Muensterkoetter M."/>
            <person name="Nelson D."/>
            <person name="O'Donnell K."/>
            <person name="Ouellet T."/>
            <person name="Qi W."/>
            <person name="Quesneville H."/>
            <person name="Roncero M.I.G."/>
            <person name="Seong K.-Y."/>
            <person name="Tetko I.V."/>
            <person name="Urban M."/>
            <person name="Waalwijk C."/>
            <person name="Ward T.J."/>
            <person name="Yao J."/>
            <person name="Birren B.W."/>
            <person name="Kistler H.C."/>
        </authorList>
    </citation>
    <scope>NUCLEOTIDE SEQUENCE [LARGE SCALE GENOMIC DNA]</scope>
    <source>
        <strain evidence="4">ATCC MYA-4620 / CBS 123657 / FGSC 9075 / NRRL 31084 / PH-1</strain>
        <strain evidence="3">PH-1 / ATCC MYA-4620 / FGSC 9075 / NRRL 31084</strain>
    </source>
</reference>
<name>I1RY45_GIBZE</name>
<gene>
    <name evidence="3" type="primary">FG09278.1</name>
    <name evidence="2" type="ORF">FGRAMPH1_01T27487</name>
</gene>
<evidence type="ECO:0000256" key="1">
    <source>
        <dbReference type="SAM" id="MobiDB-lite"/>
    </source>
</evidence>
<dbReference type="Proteomes" id="UP000070720">
    <property type="component" value="Chromosome 4"/>
</dbReference>
<dbReference type="EnsemblFungi" id="CEF83230">
    <property type="protein sequence ID" value="CEF83230"/>
    <property type="gene ID" value="FGRRES_09278"/>
</dbReference>
<organism evidence="2 4">
    <name type="scientific">Gibberella zeae (strain ATCC MYA-4620 / CBS 123657 / FGSC 9075 / NRRL 31084 / PH-1)</name>
    <name type="common">Wheat head blight fungus</name>
    <name type="synonym">Fusarium graminearum</name>
    <dbReference type="NCBI Taxonomy" id="229533"/>
    <lineage>
        <taxon>Eukaryota</taxon>
        <taxon>Fungi</taxon>
        <taxon>Dikarya</taxon>
        <taxon>Ascomycota</taxon>
        <taxon>Pezizomycotina</taxon>
        <taxon>Sordariomycetes</taxon>
        <taxon>Hypocreomycetidae</taxon>
        <taxon>Hypocreales</taxon>
        <taxon>Nectriaceae</taxon>
        <taxon>Fusarium</taxon>
    </lineage>
</organism>
<dbReference type="KEGG" id="fgr:FGSG_09278"/>
<dbReference type="HOGENOM" id="CLU_1768237_0_0_1"/>
<evidence type="ECO:0000313" key="4">
    <source>
        <dbReference type="Proteomes" id="UP000070720"/>
    </source>
</evidence>
<reference evidence="3" key="4">
    <citation type="submission" date="2017-01" db="UniProtKB">
        <authorList>
            <consortium name="EnsemblFungi"/>
        </authorList>
    </citation>
    <scope>IDENTIFICATION</scope>
    <source>
        <strain evidence="3">PH-1 / ATCC MYA-4620 / FGSC 9075 / NRRL 31084</strain>
    </source>
</reference>
<dbReference type="InParanoid" id="I1RY45"/>
<sequence length="147" mass="15975">MTGSWSPKRRMCVREETPWSSAFSTLQNALSYVKLADIGIPVAIAPHESQSGDDRSRGHPRQASADSLIAEPRKVSCCAPDEGGSAGRNVAELIVAFFSLFLSFSFLTGTLNIRTRTRPSVGLPEKSPRLRLRLRSGTGKINDSGTR</sequence>
<accession>I1RY45</accession>
<proteinExistence type="predicted"/>
<dbReference type="EMBL" id="HG970335">
    <property type="protein sequence ID" value="CEF83230.1"/>
    <property type="molecule type" value="Genomic_DNA"/>
</dbReference>
<accession>A0A098DN01</accession>
<keyword evidence="4" id="KW-1185">Reference proteome</keyword>
<feature type="region of interest" description="Disordered" evidence="1">
    <location>
        <begin position="46"/>
        <end position="67"/>
    </location>
</feature>
<reference evidence="3 4" key="2">
    <citation type="journal article" date="2010" name="Nature">
        <title>Comparative genomics reveals mobile pathogenicity chromosomes in Fusarium.</title>
        <authorList>
            <person name="Ma L.J."/>
            <person name="van der Does H.C."/>
            <person name="Borkovich K.A."/>
            <person name="Coleman J.J."/>
            <person name="Daboussi M.J."/>
            <person name="Di Pietro A."/>
            <person name="Dufresne M."/>
            <person name="Freitag M."/>
            <person name="Grabherr M."/>
            <person name="Henrissat B."/>
            <person name="Houterman P.M."/>
            <person name="Kang S."/>
            <person name="Shim W.B."/>
            <person name="Woloshuk C."/>
            <person name="Xie X."/>
            <person name="Xu J.R."/>
            <person name="Antoniw J."/>
            <person name="Baker S.E."/>
            <person name="Bluhm B.H."/>
            <person name="Breakspear A."/>
            <person name="Brown D.W."/>
            <person name="Butchko R.A."/>
            <person name="Chapman S."/>
            <person name="Coulson R."/>
            <person name="Coutinho P.M."/>
            <person name="Danchin E.G."/>
            <person name="Diener A."/>
            <person name="Gale L.R."/>
            <person name="Gardiner D.M."/>
            <person name="Goff S."/>
            <person name="Hammond-Kosack K.E."/>
            <person name="Hilburn K."/>
            <person name="Hua-Van A."/>
            <person name="Jonkers W."/>
            <person name="Kazan K."/>
            <person name="Kodira C.D."/>
            <person name="Koehrsen M."/>
            <person name="Kumar L."/>
            <person name="Lee Y.H."/>
            <person name="Li L."/>
            <person name="Manners J.M."/>
            <person name="Miranda-Saavedra D."/>
            <person name="Mukherjee M."/>
            <person name="Park G."/>
            <person name="Park J."/>
            <person name="Park S.Y."/>
            <person name="Proctor R.H."/>
            <person name="Regev A."/>
            <person name="Ruiz-Roldan M.C."/>
            <person name="Sain D."/>
            <person name="Sakthikumar S."/>
            <person name="Sykes S."/>
            <person name="Schwartz D.C."/>
            <person name="Turgeon B.G."/>
            <person name="Wapinski I."/>
            <person name="Yoder O."/>
            <person name="Young S."/>
            <person name="Zeng Q."/>
            <person name="Zhou S."/>
            <person name="Galagan J."/>
            <person name="Cuomo C.A."/>
            <person name="Kistler H.C."/>
            <person name="Rep M."/>
        </authorList>
    </citation>
    <scope>GENOME REANNOTATION</scope>
    <source>
        <strain evidence="4">ATCC MYA-4620 / CBS 123657 / FGSC 9075 / NRRL 31084 / PH-1</strain>
        <strain evidence="3">PH-1 / ATCC MYA-4620 / FGSC 9075 / NRRL 31084</strain>
    </source>
</reference>
<dbReference type="RefSeq" id="XP_011328488.1">
    <property type="nucleotide sequence ID" value="XM_011330186.1"/>
</dbReference>
<reference evidence="2 4" key="3">
    <citation type="journal article" date="2015" name="BMC Genomics">
        <title>The completed genome sequence of the pathogenic ascomycete fungus Fusarium graminearum.</title>
        <authorList>
            <person name="King R."/>
            <person name="Urban M."/>
            <person name="Hammond-Kosack M.C."/>
            <person name="Hassani-Pak K."/>
            <person name="Hammond-Kosack K.E."/>
        </authorList>
    </citation>
    <scope>NUCLEOTIDE SEQUENCE [LARGE SCALE GENOMIC DNA]</scope>
    <source>
        <strain evidence="4">ATCC MYA-4620 / CBS 123657 / FGSC 9075 / NRRL 31084 / PH-1</strain>
        <strain evidence="2">PH-1</strain>
    </source>
</reference>